<proteinExistence type="inferred from homology"/>
<protein>
    <recommendedName>
        <fullName evidence="1">Elongation factor Ts</fullName>
        <shortName evidence="1">EF-Ts</shortName>
    </recommendedName>
</protein>
<dbReference type="Proteomes" id="UP000005536">
    <property type="component" value="Unassembled WGS sequence"/>
</dbReference>
<dbReference type="InterPro" id="IPR036402">
    <property type="entry name" value="EF-Ts_dimer_sf"/>
</dbReference>
<gene>
    <name evidence="1" type="primary">tsf</name>
    <name evidence="2" type="ORF">NEIELOOT_03073</name>
</gene>
<comment type="caution">
    <text evidence="2">The sequence shown here is derived from an EMBL/GenBank/DDBJ whole genome shotgun (WGS) entry which is preliminary data.</text>
</comment>
<sequence>MNPDQTVAQFAKENGTEVVSFVRYKVGDGIEKKAVDYAAEVAAAAKV</sequence>
<dbReference type="HAMAP" id="MF_00050">
    <property type="entry name" value="EF_Ts"/>
    <property type="match status" value="1"/>
</dbReference>
<comment type="function">
    <text evidence="1">Associates with the EF-Tu.GDP complex and induces the exchange of GDP to GTP. It remains bound to the aminoacyl-tRNA.EF-Tu.GTP complex up to the GTP hydrolysis stage on the ribosome.</text>
</comment>
<dbReference type="SUPFAM" id="SSF54713">
    <property type="entry name" value="Elongation factor Ts (EF-Ts), dimerisation domain"/>
    <property type="match status" value="1"/>
</dbReference>
<keyword evidence="1" id="KW-0648">Protein biosynthesis</keyword>
<keyword evidence="1" id="KW-0963">Cytoplasm</keyword>
<accession>D4DVF6</accession>
<name>D4DVF6_NEIEG</name>
<comment type="subcellular location">
    <subcellularLocation>
        <location evidence="1">Cytoplasm</location>
    </subcellularLocation>
</comment>
<dbReference type="Gene3D" id="3.30.479.20">
    <property type="entry name" value="Elongation factor Ts, dimerisation domain"/>
    <property type="match status" value="1"/>
</dbReference>
<evidence type="ECO:0000256" key="1">
    <source>
        <dbReference type="HAMAP-Rule" id="MF_00050"/>
    </source>
</evidence>
<evidence type="ECO:0000313" key="3">
    <source>
        <dbReference type="Proteomes" id="UP000005536"/>
    </source>
</evidence>
<keyword evidence="1" id="KW-0251">Elongation factor</keyword>
<dbReference type="InterPro" id="IPR001816">
    <property type="entry name" value="Transl_elong_EFTs/EF1B"/>
</dbReference>
<dbReference type="GO" id="GO:0003746">
    <property type="term" value="F:translation elongation factor activity"/>
    <property type="evidence" value="ECO:0007669"/>
    <property type="project" value="UniProtKB-UniRule"/>
</dbReference>
<dbReference type="AlphaFoldDB" id="D4DVF6"/>
<comment type="caution">
    <text evidence="1">Lacks conserved residue(s) required for the propagation of feature annotation.</text>
</comment>
<comment type="similarity">
    <text evidence="1">Belongs to the EF-Ts family.</text>
</comment>
<evidence type="ECO:0000313" key="2">
    <source>
        <dbReference type="EMBL" id="EFE48156.1"/>
    </source>
</evidence>
<reference evidence="2 3" key="1">
    <citation type="submission" date="2010-02" db="EMBL/GenBank/DDBJ databases">
        <authorList>
            <person name="Weinstock G."/>
            <person name="Sodergren E."/>
            <person name="Clifton S."/>
            <person name="Fulton L."/>
            <person name="Fulton B."/>
            <person name="Courtney L."/>
            <person name="Fronick C."/>
            <person name="Harrison M."/>
            <person name="Strong C."/>
            <person name="Farmer C."/>
            <person name="Delahaunty K."/>
            <person name="Markovic C."/>
            <person name="Hall O."/>
            <person name="Minx P."/>
            <person name="Tomlinson C."/>
            <person name="Mitreva M."/>
            <person name="Nelson J."/>
            <person name="Hou S."/>
            <person name="Wollam A."/>
            <person name="Pepin K.H."/>
            <person name="Johnson M."/>
            <person name="Bhonagiri V."/>
            <person name="Zhang X."/>
            <person name="Suruliraj S."/>
            <person name="Warren W."/>
            <person name="Chinwalla A."/>
            <person name="Mardis E.R."/>
            <person name="Wilson R.K."/>
        </authorList>
    </citation>
    <scope>NUCLEOTIDE SEQUENCE [LARGE SCALE GENOMIC DNA]</scope>
    <source>
        <strain evidence="2 3">ATCC 29315</strain>
    </source>
</reference>
<dbReference type="GO" id="GO:0005737">
    <property type="term" value="C:cytoplasm"/>
    <property type="evidence" value="ECO:0007669"/>
    <property type="project" value="UniProtKB-SubCell"/>
</dbReference>
<dbReference type="EMBL" id="ADBF01000259">
    <property type="protein sequence ID" value="EFE48156.1"/>
    <property type="molecule type" value="Genomic_DNA"/>
</dbReference>
<organism evidence="2 3">
    <name type="scientific">Neisseria elongata subsp. glycolytica ATCC 29315</name>
    <dbReference type="NCBI Taxonomy" id="546263"/>
    <lineage>
        <taxon>Bacteria</taxon>
        <taxon>Pseudomonadati</taxon>
        <taxon>Pseudomonadota</taxon>
        <taxon>Betaproteobacteria</taxon>
        <taxon>Neisseriales</taxon>
        <taxon>Neisseriaceae</taxon>
        <taxon>Neisseria</taxon>
    </lineage>
</organism>